<keyword evidence="4" id="KW-0862">Zinc</keyword>
<evidence type="ECO:0000313" key="9">
    <source>
        <dbReference type="Proteomes" id="UP001146793"/>
    </source>
</evidence>
<dbReference type="SUPFAM" id="SSF54695">
    <property type="entry name" value="POZ domain"/>
    <property type="match status" value="1"/>
</dbReference>
<evidence type="ECO:0000259" key="6">
    <source>
        <dbReference type="PROSITE" id="PS50097"/>
    </source>
</evidence>
<dbReference type="Proteomes" id="UP001146793">
    <property type="component" value="Unassembled WGS sequence"/>
</dbReference>
<protein>
    <submittedName>
        <fullName evidence="8">Molting protein mlt-4</fullName>
    </submittedName>
</protein>
<dbReference type="InterPro" id="IPR002110">
    <property type="entry name" value="Ankyrin_rpt"/>
</dbReference>
<evidence type="ECO:0000256" key="5">
    <source>
        <dbReference type="SAM" id="MobiDB-lite"/>
    </source>
</evidence>
<accession>A0AAV7YU85</accession>
<dbReference type="PROSITE" id="PS50119">
    <property type="entry name" value="ZF_BBOX"/>
    <property type="match status" value="1"/>
</dbReference>
<name>A0AAV7YU85_9EUKA</name>
<feature type="compositionally biased region" description="Basic and acidic residues" evidence="5">
    <location>
        <begin position="466"/>
        <end position="484"/>
    </location>
</feature>
<dbReference type="SUPFAM" id="SSF48403">
    <property type="entry name" value="Ankyrin repeat"/>
    <property type="match status" value="4"/>
</dbReference>
<feature type="compositionally biased region" description="Basic and acidic residues" evidence="5">
    <location>
        <begin position="23"/>
        <end position="59"/>
    </location>
</feature>
<keyword evidence="4" id="KW-0479">Metal-binding</keyword>
<evidence type="ECO:0000256" key="1">
    <source>
        <dbReference type="ARBA" id="ARBA00022737"/>
    </source>
</evidence>
<sequence>MLKNASSLNEYPFKIKLIIKQTEQENEKEKTKIIQEKDIEKQENETQDKKEQQNKEEKKKKTVTKHKTGYVTEPQKCNFCKEKDAKIYCYKQDHFFCRLCHVSNHHEGKNSFFNLKTDKEGEENQETESTKDKTEKMKVYLLCLCTTQVKFYKILKEAGYDLTKKNEYRLNLFHIIFSNETLPPLELLNYLLENNCNLYQKNVYEETPFIKFCKNKPTIELFNFFIENGIKLNQRFGYDKRAIHYLFENRPTIELVKHFDQCGAKLQKKDLMKKNLIHYLADNSQFGTIELFEYLIDKEIDIDERDHYKQTPFHILCSNKKPKIEIINFFLEKGISINARDLVGKTALHNICSRNNLTIEILELFIKYKVNINEVSDSGENALHYLFNNKEIPSIELTNYFRKNGLKFTKKDNLGRNLLHKLFSNNPTIDLIKNLLINKENNNKDHHSSNKSNNNKDSSELNCSKELPEIMRNKETTNTEKPTIEENSSISKEEEEEEEEEENGFLSLNDQDSSKNTPLHYYCKKNNFNLEILKYCIKNYNYDLNIANNKLETIFHCLCISKPIEIEKFKFIIEQNIDITTETELLQNGLHLLCVHNNPTIEMLELFKNNGFNFNKQDENGNTAFHLLSQKENDNKQELELYNYFLKNGFDLNIKNNENLTVFSISCHTQTFIQDLVQLLLDNGANVNDKYGNHANIFFYLIEYLPTITLDIIEFFLKNGLDLNQINDDDENILFRLCKNSKLDRNILEFLIQKGVNVAQINKDGYNILYYYCKNYYATTEILKLFLDNGPKIRQTYRIENDLLCQLLSQETLPTIETLDFLKDNNYDMSYELQNETTYLQYMCTFHVPTIPHVKYFLDNGVLINGINRMDETALYLLCNKTIKSIELLNFFFENGAIINGKHCKGMTCLHYLCKNNKQTIQSLLFFLKHDIDINCTTDNGRNILHYLFKQNIPIKKYLLLFLLENGANPNQLDNKSNSPLHYFCKFNKPKPENITILLHFGANFNLKNKDGNTPFHLIFKNKMALDLNLIECFLENNIDYKIRNNNLKSPQDLYNDHYFQKYKDNLKITRVLKKIFEINWNCIKENFKDFFNRKEFTDDEINGIKIHTKLVEWRTKNKIEQIKHVLKDYSKDHIMDFLKWVYYDKKPVIDSNKENNNNHHSINDEQKKVSFPQQIPTEKITSLGSIKVKKKEKNENKNVNRCISLQKIEIFNTIASQLGIDFDYKKFNFGISLKELYNDQTTRDFTITTKNNKVVKCHKFILQCRSDLFRGMFLTISNSEISAVKDYSGKSEETIKKFMEYLYTGSFDFDYSDPIFLEEINDIVDYYQLNPNCNFDYLVKKKLYYHFYHC</sequence>
<dbReference type="PROSITE" id="PS50097">
    <property type="entry name" value="BTB"/>
    <property type="match status" value="1"/>
</dbReference>
<feature type="region of interest" description="Disordered" evidence="5">
    <location>
        <begin position="23"/>
        <end position="65"/>
    </location>
</feature>
<proteinExistence type="predicted"/>
<dbReference type="InterPro" id="IPR036770">
    <property type="entry name" value="Ankyrin_rpt-contain_sf"/>
</dbReference>
<dbReference type="InterPro" id="IPR011333">
    <property type="entry name" value="SKP1/BTB/POZ_sf"/>
</dbReference>
<keyword evidence="1" id="KW-0677">Repeat</keyword>
<dbReference type="Gene3D" id="3.30.710.10">
    <property type="entry name" value="Potassium Channel Kv1.1, Chain A"/>
    <property type="match status" value="1"/>
</dbReference>
<feature type="repeat" description="ANK" evidence="3">
    <location>
        <begin position="976"/>
        <end position="1010"/>
    </location>
</feature>
<feature type="region of interest" description="Disordered" evidence="5">
    <location>
        <begin position="442"/>
        <end position="512"/>
    </location>
</feature>
<dbReference type="PROSITE" id="PS50088">
    <property type="entry name" value="ANK_REPEAT"/>
    <property type="match status" value="4"/>
</dbReference>
<keyword evidence="4" id="KW-0863">Zinc-finger</keyword>
<dbReference type="CDD" id="cd18186">
    <property type="entry name" value="BTB_POZ_ZBTB_KLHL-like"/>
    <property type="match status" value="1"/>
</dbReference>
<evidence type="ECO:0000256" key="3">
    <source>
        <dbReference type="PROSITE-ProRule" id="PRU00023"/>
    </source>
</evidence>
<reference evidence="8" key="1">
    <citation type="submission" date="2022-08" db="EMBL/GenBank/DDBJ databases">
        <title>Novel sulphate-reducing endosymbionts in the free-living metamonad Anaeramoeba.</title>
        <authorList>
            <person name="Jerlstrom-Hultqvist J."/>
            <person name="Cepicka I."/>
            <person name="Gallot-Lavallee L."/>
            <person name="Salas-Leiva D."/>
            <person name="Curtis B.A."/>
            <person name="Zahonova K."/>
            <person name="Pipaliya S."/>
            <person name="Dacks J."/>
            <person name="Roger A.J."/>
        </authorList>
    </citation>
    <scope>NUCLEOTIDE SEQUENCE</scope>
    <source>
        <strain evidence="8">Busselton2</strain>
    </source>
</reference>
<feature type="compositionally biased region" description="Acidic residues" evidence="5">
    <location>
        <begin position="493"/>
        <end position="503"/>
    </location>
</feature>
<dbReference type="PANTHER" id="PTHR24198">
    <property type="entry name" value="ANKYRIN REPEAT AND PROTEIN KINASE DOMAIN-CONTAINING PROTEIN"/>
    <property type="match status" value="1"/>
</dbReference>
<feature type="repeat" description="ANK" evidence="3">
    <location>
        <begin position="308"/>
        <end position="342"/>
    </location>
</feature>
<evidence type="ECO:0000256" key="4">
    <source>
        <dbReference type="PROSITE-ProRule" id="PRU00024"/>
    </source>
</evidence>
<dbReference type="GO" id="GO:0008270">
    <property type="term" value="F:zinc ion binding"/>
    <property type="evidence" value="ECO:0007669"/>
    <property type="project" value="UniProtKB-KW"/>
</dbReference>
<dbReference type="Pfam" id="PF13606">
    <property type="entry name" value="Ank_3"/>
    <property type="match status" value="1"/>
</dbReference>
<evidence type="ECO:0000256" key="2">
    <source>
        <dbReference type="ARBA" id="ARBA00023043"/>
    </source>
</evidence>
<dbReference type="Pfam" id="PF00651">
    <property type="entry name" value="BTB"/>
    <property type="match status" value="1"/>
</dbReference>
<dbReference type="EMBL" id="JANTQA010000047">
    <property type="protein sequence ID" value="KAJ3432485.1"/>
    <property type="molecule type" value="Genomic_DNA"/>
</dbReference>
<comment type="caution">
    <text evidence="8">The sequence shown here is derived from an EMBL/GenBank/DDBJ whole genome shotgun (WGS) entry which is preliminary data.</text>
</comment>
<feature type="repeat" description="ANK" evidence="3">
    <location>
        <begin position="940"/>
        <end position="975"/>
    </location>
</feature>
<dbReference type="Gene3D" id="1.25.40.20">
    <property type="entry name" value="Ankyrin repeat-containing domain"/>
    <property type="match status" value="3"/>
</dbReference>
<dbReference type="SMART" id="SM00225">
    <property type="entry name" value="BTB"/>
    <property type="match status" value="1"/>
</dbReference>
<feature type="repeat" description="ANK" evidence="3">
    <location>
        <begin position="620"/>
        <end position="657"/>
    </location>
</feature>
<dbReference type="Pfam" id="PF12796">
    <property type="entry name" value="Ank_2"/>
    <property type="match status" value="2"/>
</dbReference>
<feature type="domain" description="BTB" evidence="6">
    <location>
        <begin position="1244"/>
        <end position="1312"/>
    </location>
</feature>
<dbReference type="PANTHER" id="PTHR24198:SF165">
    <property type="entry name" value="ANKYRIN REPEAT-CONTAINING PROTEIN-RELATED"/>
    <property type="match status" value="1"/>
</dbReference>
<dbReference type="SMART" id="SM00248">
    <property type="entry name" value="ANK"/>
    <property type="match status" value="20"/>
</dbReference>
<evidence type="ECO:0000313" key="8">
    <source>
        <dbReference type="EMBL" id="KAJ3432485.1"/>
    </source>
</evidence>
<organism evidence="8 9">
    <name type="scientific">Anaeramoeba flamelloides</name>
    <dbReference type="NCBI Taxonomy" id="1746091"/>
    <lineage>
        <taxon>Eukaryota</taxon>
        <taxon>Metamonada</taxon>
        <taxon>Anaeramoebidae</taxon>
        <taxon>Anaeramoeba</taxon>
    </lineage>
</organism>
<keyword evidence="2 3" id="KW-0040">ANK repeat</keyword>
<gene>
    <name evidence="8" type="ORF">M0812_21426</name>
</gene>
<dbReference type="InterPro" id="IPR000210">
    <property type="entry name" value="BTB/POZ_dom"/>
</dbReference>
<evidence type="ECO:0000259" key="7">
    <source>
        <dbReference type="PROSITE" id="PS50119"/>
    </source>
</evidence>
<feature type="domain" description="B box-type" evidence="7">
    <location>
        <begin position="72"/>
        <end position="115"/>
    </location>
</feature>
<dbReference type="InterPro" id="IPR000315">
    <property type="entry name" value="Znf_B-box"/>
</dbReference>